<keyword evidence="1" id="KW-0812">Transmembrane</keyword>
<feature type="domain" description="DUF2062" evidence="2">
    <location>
        <begin position="27"/>
        <end position="195"/>
    </location>
</feature>
<feature type="transmembrane region" description="Helical" evidence="1">
    <location>
        <begin position="46"/>
        <end position="73"/>
    </location>
</feature>
<keyword evidence="1" id="KW-1133">Transmembrane helix</keyword>
<reference evidence="3" key="1">
    <citation type="submission" date="2018-06" db="EMBL/GenBank/DDBJ databases">
        <authorList>
            <person name="Zhirakovskaya E."/>
        </authorList>
    </citation>
    <scope>NUCLEOTIDE SEQUENCE</scope>
</reference>
<dbReference type="EMBL" id="UOEG01000081">
    <property type="protein sequence ID" value="VAV91811.1"/>
    <property type="molecule type" value="Genomic_DNA"/>
</dbReference>
<dbReference type="PANTHER" id="PTHR40547">
    <property type="entry name" value="SLL0298 PROTEIN"/>
    <property type="match status" value="1"/>
</dbReference>
<dbReference type="InterPro" id="IPR018639">
    <property type="entry name" value="DUF2062"/>
</dbReference>
<proteinExistence type="predicted"/>
<feature type="transmembrane region" description="Helical" evidence="1">
    <location>
        <begin position="162"/>
        <end position="185"/>
    </location>
</feature>
<protein>
    <submittedName>
        <fullName evidence="3">Identified by similarity to PIR:G97485</fullName>
    </submittedName>
</protein>
<dbReference type="Pfam" id="PF09835">
    <property type="entry name" value="DUF2062"/>
    <property type="match status" value="1"/>
</dbReference>
<accession>A0A3B0RJR1</accession>
<sequence length="224" mass="25674">MVFKRRDRRSVLRATAEFFWPRRGWTRAVYYVWHRLRRLPDPPHRIARGIFVGIFVTFSPLFGLHFLLAFLLAKLIRGNVIAAILATFVGNPLTFFFIALSSLNTGHFLLSFGANTTPTEIHSSLGEKFVNASSDLKHNFYAMFNDTQANWYELRIFFNEVFLPYLVGGIIPGAIAGLIGYYISLPLIQVYQNRRKGLIKAKWAERKEKKAAKVEAKKASSEEN</sequence>
<organism evidence="3">
    <name type="scientific">hydrothermal vent metagenome</name>
    <dbReference type="NCBI Taxonomy" id="652676"/>
    <lineage>
        <taxon>unclassified sequences</taxon>
        <taxon>metagenomes</taxon>
        <taxon>ecological metagenomes</taxon>
    </lineage>
</organism>
<evidence type="ECO:0000259" key="2">
    <source>
        <dbReference type="Pfam" id="PF09835"/>
    </source>
</evidence>
<evidence type="ECO:0000313" key="3">
    <source>
        <dbReference type="EMBL" id="VAV91811.1"/>
    </source>
</evidence>
<evidence type="ECO:0000256" key="1">
    <source>
        <dbReference type="SAM" id="Phobius"/>
    </source>
</evidence>
<dbReference type="AlphaFoldDB" id="A0A3B0RJR1"/>
<keyword evidence="1" id="KW-0472">Membrane</keyword>
<feature type="transmembrane region" description="Helical" evidence="1">
    <location>
        <begin position="80"/>
        <end position="100"/>
    </location>
</feature>
<gene>
    <name evidence="3" type="ORF">MNBD_ALPHA07-1702</name>
</gene>
<dbReference type="PANTHER" id="PTHR40547:SF1">
    <property type="entry name" value="SLL0298 PROTEIN"/>
    <property type="match status" value="1"/>
</dbReference>
<name>A0A3B0RJR1_9ZZZZ</name>